<evidence type="ECO:0000256" key="7">
    <source>
        <dbReference type="SAM" id="Phobius"/>
    </source>
</evidence>
<gene>
    <name evidence="8" type="ORF">LX24_01725</name>
</gene>
<evidence type="ECO:0000313" key="9">
    <source>
        <dbReference type="Proteomes" id="UP000323166"/>
    </source>
</evidence>
<dbReference type="EMBL" id="VNHM01000008">
    <property type="protein sequence ID" value="TYO95374.1"/>
    <property type="molecule type" value="Genomic_DNA"/>
</dbReference>
<dbReference type="PANTHER" id="PTHR30074:SF4">
    <property type="entry name" value="NI_FE-HYDROGENASE 2 B-TYPE CYTOCHROME SUBUNIT-RELATED"/>
    <property type="match status" value="1"/>
</dbReference>
<feature type="transmembrane region" description="Helical" evidence="7">
    <location>
        <begin position="125"/>
        <end position="147"/>
    </location>
</feature>
<dbReference type="GO" id="GO:0009061">
    <property type="term" value="P:anaerobic respiration"/>
    <property type="evidence" value="ECO:0007669"/>
    <property type="project" value="TreeGrafter"/>
</dbReference>
<dbReference type="Pfam" id="PF03916">
    <property type="entry name" value="NrfD"/>
    <property type="match status" value="1"/>
</dbReference>
<comment type="similarity">
    <text evidence="2">Belongs to the NrfD family.</text>
</comment>
<comment type="subcellular location">
    <subcellularLocation>
        <location evidence="1">Cell membrane</location>
        <topology evidence="1">Multi-pass membrane protein</topology>
    </subcellularLocation>
</comment>
<keyword evidence="6 7" id="KW-0472">Membrane</keyword>
<dbReference type="InterPro" id="IPR005614">
    <property type="entry name" value="NrfD-like"/>
</dbReference>
<keyword evidence="5 7" id="KW-1133">Transmembrane helix</keyword>
<feature type="transmembrane region" description="Helical" evidence="7">
    <location>
        <begin position="241"/>
        <end position="263"/>
    </location>
</feature>
<dbReference type="PANTHER" id="PTHR30074">
    <property type="entry name" value="FORMATE DEHYDROGENASE, NITRATE-INDUCIBLE, CYTOCHROME B556 FDN SUBUNIT"/>
    <property type="match status" value="1"/>
</dbReference>
<dbReference type="Gene3D" id="1.20.1630.10">
    <property type="entry name" value="Formate dehydrogenase/DMSO reductase domain"/>
    <property type="match status" value="1"/>
</dbReference>
<feature type="transmembrane region" description="Helical" evidence="7">
    <location>
        <begin position="347"/>
        <end position="366"/>
    </location>
</feature>
<feature type="transmembrane region" description="Helical" evidence="7">
    <location>
        <begin position="205"/>
        <end position="229"/>
    </location>
</feature>
<feature type="transmembrane region" description="Helical" evidence="7">
    <location>
        <begin position="92"/>
        <end position="113"/>
    </location>
</feature>
<feature type="transmembrane region" description="Helical" evidence="7">
    <location>
        <begin position="20"/>
        <end position="41"/>
    </location>
</feature>
<name>A0A5S4ZRB7_9FIRM</name>
<dbReference type="RefSeq" id="WP_166511721.1">
    <property type="nucleotide sequence ID" value="NZ_VNHM01000008.1"/>
</dbReference>
<evidence type="ECO:0000256" key="6">
    <source>
        <dbReference type="ARBA" id="ARBA00023136"/>
    </source>
</evidence>
<proteinExistence type="inferred from homology"/>
<evidence type="ECO:0000256" key="5">
    <source>
        <dbReference type="ARBA" id="ARBA00022989"/>
    </source>
</evidence>
<sequence length="397" mass="43760">MAATNSDAGRWRFPMTSTRYVLLFLAIVGALLMVYRLVVGLGSTTNLNDQWPWGLWIGFDVLVGVALAGGGYSTCLLVHVLRIKKFNAIARAAMLTSLIGYLLVMAGLFMDIGRWFNFWRPFVSWGYHSVLFEVFWCVSLYTMIQLLEFGEVATERVQQGWHKYIKKILPVLFIIGIVLPTLHQSSLGSLYVIEVGKLYPLWWSMLLPVFFLMSSFFVGPAMVTLESFLGARAHGHKPETGVLSSLVKISGYLLVVYLVLKIVDLFYRGAAGLVFAGNLEGNMFLLEMIAGVIIPIIICFNSKLRNSNAGLIGFSVLVAGGVILNRMNVVFTGMAGFMGGFYFPSPIEWGVSIGLIATGVLVYLFVVENFKILPGEGKGTGTMPLVSKDRTSQKLSA</sequence>
<organism evidence="8 9">
    <name type="scientific">Desulfallas thermosapovorans DSM 6562</name>
    <dbReference type="NCBI Taxonomy" id="1121431"/>
    <lineage>
        <taxon>Bacteria</taxon>
        <taxon>Bacillati</taxon>
        <taxon>Bacillota</taxon>
        <taxon>Clostridia</taxon>
        <taxon>Eubacteriales</taxon>
        <taxon>Desulfallaceae</taxon>
        <taxon>Desulfallas</taxon>
    </lineage>
</organism>
<feature type="transmembrane region" description="Helical" evidence="7">
    <location>
        <begin position="283"/>
        <end position="302"/>
    </location>
</feature>
<keyword evidence="3" id="KW-1003">Cell membrane</keyword>
<keyword evidence="4 7" id="KW-0812">Transmembrane</keyword>
<accession>A0A5S4ZRB7</accession>
<feature type="transmembrane region" description="Helical" evidence="7">
    <location>
        <begin position="309"/>
        <end position="327"/>
    </location>
</feature>
<feature type="transmembrane region" description="Helical" evidence="7">
    <location>
        <begin position="53"/>
        <end position="80"/>
    </location>
</feature>
<evidence type="ECO:0000256" key="3">
    <source>
        <dbReference type="ARBA" id="ARBA00022475"/>
    </source>
</evidence>
<evidence type="ECO:0000256" key="1">
    <source>
        <dbReference type="ARBA" id="ARBA00004651"/>
    </source>
</evidence>
<evidence type="ECO:0000256" key="2">
    <source>
        <dbReference type="ARBA" id="ARBA00008929"/>
    </source>
</evidence>
<keyword evidence="9" id="KW-1185">Reference proteome</keyword>
<evidence type="ECO:0000313" key="8">
    <source>
        <dbReference type="EMBL" id="TYO95374.1"/>
    </source>
</evidence>
<comment type="caution">
    <text evidence="8">The sequence shown here is derived from an EMBL/GenBank/DDBJ whole genome shotgun (WGS) entry which is preliminary data.</text>
</comment>
<dbReference type="Proteomes" id="UP000323166">
    <property type="component" value="Unassembled WGS sequence"/>
</dbReference>
<protein>
    <submittedName>
        <fullName evidence="8">Ni/Fe-hydrogenase subunit HybB-like protein</fullName>
    </submittedName>
</protein>
<dbReference type="InterPro" id="IPR051817">
    <property type="entry name" value="FDH_cytochrome_b556_subunit"/>
</dbReference>
<dbReference type="GO" id="GO:0005886">
    <property type="term" value="C:plasma membrane"/>
    <property type="evidence" value="ECO:0007669"/>
    <property type="project" value="UniProtKB-SubCell"/>
</dbReference>
<dbReference type="AlphaFoldDB" id="A0A5S4ZRB7"/>
<evidence type="ECO:0000256" key="4">
    <source>
        <dbReference type="ARBA" id="ARBA00022692"/>
    </source>
</evidence>
<reference evidence="8 9" key="1">
    <citation type="submission" date="2019-07" db="EMBL/GenBank/DDBJ databases">
        <title>Genomic Encyclopedia of Type Strains, Phase I: the one thousand microbial genomes (KMG-I) project.</title>
        <authorList>
            <person name="Kyrpides N."/>
        </authorList>
    </citation>
    <scope>NUCLEOTIDE SEQUENCE [LARGE SCALE GENOMIC DNA]</scope>
    <source>
        <strain evidence="8 9">DSM 6562</strain>
    </source>
</reference>
<feature type="transmembrane region" description="Helical" evidence="7">
    <location>
        <begin position="168"/>
        <end position="193"/>
    </location>
</feature>